<sequence>MTNRTRMASKLRASATPKKRRIRQTLDRFVVVATNLNNVPKDSAGWTASLTTGTTTTTADFDDFGVVRFPTIATLTTVSYILRIRDANGVVLTNRTIPADREFYVARF</sequence>
<gene>
    <name evidence="1" type="ORF">GJB61_07975</name>
</gene>
<accession>A0A7X2H3Z3</accession>
<dbReference type="Proteomes" id="UP000463051">
    <property type="component" value="Unassembled WGS sequence"/>
</dbReference>
<evidence type="ECO:0000313" key="2">
    <source>
        <dbReference type="Proteomes" id="UP000463051"/>
    </source>
</evidence>
<proteinExistence type="predicted"/>
<keyword evidence="2" id="KW-1185">Reference proteome</keyword>
<evidence type="ECO:0000313" key="1">
    <source>
        <dbReference type="EMBL" id="MRN52935.1"/>
    </source>
</evidence>
<dbReference type="EMBL" id="WJXB01000002">
    <property type="protein sequence ID" value="MRN52935.1"/>
    <property type="molecule type" value="Genomic_DNA"/>
</dbReference>
<dbReference type="AlphaFoldDB" id="A0A7X2H3Z3"/>
<protein>
    <submittedName>
        <fullName evidence="1">Uncharacterized protein</fullName>
    </submittedName>
</protein>
<comment type="caution">
    <text evidence="1">The sequence shown here is derived from an EMBL/GenBank/DDBJ whole genome shotgun (WGS) entry which is preliminary data.</text>
</comment>
<name>A0A7X2H3Z3_9BACL</name>
<reference evidence="1 2" key="1">
    <citation type="submission" date="2019-11" db="EMBL/GenBank/DDBJ databases">
        <title>Paenibacillus monticola sp. nov., a novel PGPR strain isolated from mountain sample in China.</title>
        <authorList>
            <person name="Zhao Q."/>
            <person name="Li H.-P."/>
            <person name="Zhang J.-L."/>
        </authorList>
    </citation>
    <scope>NUCLEOTIDE SEQUENCE [LARGE SCALE GENOMIC DNA]</scope>
    <source>
        <strain evidence="1 2">LC-T2</strain>
    </source>
</reference>
<organism evidence="1 2">
    <name type="scientific">Paenibacillus monticola</name>
    <dbReference type="NCBI Taxonomy" id="2666075"/>
    <lineage>
        <taxon>Bacteria</taxon>
        <taxon>Bacillati</taxon>
        <taxon>Bacillota</taxon>
        <taxon>Bacilli</taxon>
        <taxon>Bacillales</taxon>
        <taxon>Paenibacillaceae</taxon>
        <taxon>Paenibacillus</taxon>
    </lineage>
</organism>
<dbReference type="RefSeq" id="WP_154117926.1">
    <property type="nucleotide sequence ID" value="NZ_WJXB01000002.1"/>
</dbReference>